<sequence length="122" mass="13558">MDLYACISVLTHFHLVDVFSVLGASQSHSGKVGESTNQIKSIKRLLRVAGIVCCCVPILFLTLFLNGGCRESPKTWVVYECHQVSKPLTILGRKWSPVTQGWSISISAFWRPALVSQERPAR</sequence>
<reference evidence="2" key="1">
    <citation type="submission" date="2017-07" db="EMBL/GenBank/DDBJ databases">
        <authorList>
            <person name="Mikheyev A."/>
            <person name="Grau M."/>
        </authorList>
    </citation>
    <scope>NUCLEOTIDE SEQUENCE</scope>
    <source>
        <tissue evidence="2">Venom_gland</tissue>
    </source>
</reference>
<accession>A0A2D4JQ36</accession>
<organism evidence="2">
    <name type="scientific">Micrurus lemniscatus lemniscatus</name>
    <dbReference type="NCBI Taxonomy" id="129467"/>
    <lineage>
        <taxon>Eukaryota</taxon>
        <taxon>Metazoa</taxon>
        <taxon>Chordata</taxon>
        <taxon>Craniata</taxon>
        <taxon>Vertebrata</taxon>
        <taxon>Euteleostomi</taxon>
        <taxon>Lepidosauria</taxon>
        <taxon>Squamata</taxon>
        <taxon>Bifurcata</taxon>
        <taxon>Unidentata</taxon>
        <taxon>Episquamata</taxon>
        <taxon>Toxicofera</taxon>
        <taxon>Serpentes</taxon>
        <taxon>Colubroidea</taxon>
        <taxon>Elapidae</taxon>
        <taxon>Elapinae</taxon>
        <taxon>Micrurus</taxon>
    </lineage>
</organism>
<keyword evidence="1" id="KW-0812">Transmembrane</keyword>
<keyword evidence="1" id="KW-0472">Membrane</keyword>
<feature type="transmembrane region" description="Helical" evidence="1">
    <location>
        <begin position="45"/>
        <end position="65"/>
    </location>
</feature>
<proteinExistence type="predicted"/>
<keyword evidence="1" id="KW-1133">Transmembrane helix</keyword>
<protein>
    <submittedName>
        <fullName evidence="2">Uncharacterized protein</fullName>
    </submittedName>
</protein>
<reference evidence="2" key="2">
    <citation type="submission" date="2017-11" db="EMBL/GenBank/DDBJ databases">
        <title>Coralsnake Venomics: Analyses of Venom Gland Transcriptomes and Proteomes of Six Brazilian Taxa.</title>
        <authorList>
            <person name="Aird S.D."/>
            <person name="Jorge da Silva N."/>
            <person name="Qiu L."/>
            <person name="Villar-Briones A."/>
            <person name="Aparecida-Saddi V."/>
            <person name="Campos-Telles M.P."/>
            <person name="Grau M."/>
            <person name="Mikheyev A.S."/>
        </authorList>
    </citation>
    <scope>NUCLEOTIDE SEQUENCE</scope>
    <source>
        <tissue evidence="2">Venom_gland</tissue>
    </source>
</reference>
<evidence type="ECO:0000313" key="2">
    <source>
        <dbReference type="EMBL" id="LAA98585.1"/>
    </source>
</evidence>
<dbReference type="EMBL" id="IACK01240779">
    <property type="protein sequence ID" value="LAA98585.1"/>
    <property type="molecule type" value="Transcribed_RNA"/>
</dbReference>
<name>A0A2D4JQ36_MICLE</name>
<dbReference type="AlphaFoldDB" id="A0A2D4JQ36"/>
<evidence type="ECO:0000256" key="1">
    <source>
        <dbReference type="SAM" id="Phobius"/>
    </source>
</evidence>